<evidence type="ECO:0000256" key="1">
    <source>
        <dbReference type="ARBA" id="ARBA00022729"/>
    </source>
</evidence>
<feature type="compositionally biased region" description="Low complexity" evidence="2">
    <location>
        <begin position="48"/>
        <end position="70"/>
    </location>
</feature>
<dbReference type="GO" id="GO:0030288">
    <property type="term" value="C:outer membrane-bounded periplasmic space"/>
    <property type="evidence" value="ECO:0007669"/>
    <property type="project" value="TreeGrafter"/>
</dbReference>
<comment type="caution">
    <text evidence="3">The sequence shown here is derived from an EMBL/GenBank/DDBJ whole genome shotgun (WGS) entry which is preliminary data.</text>
</comment>
<gene>
    <name evidence="3" type="ORF">KME15_24155</name>
</gene>
<feature type="region of interest" description="Disordered" evidence="2">
    <location>
        <begin position="48"/>
        <end position="72"/>
    </location>
</feature>
<keyword evidence="1" id="KW-0732">Signal</keyword>
<dbReference type="AlphaFoldDB" id="A0A951UPZ1"/>
<reference evidence="3" key="1">
    <citation type="submission" date="2021-05" db="EMBL/GenBank/DDBJ databases">
        <authorList>
            <person name="Pietrasiak N."/>
            <person name="Ward R."/>
            <person name="Stajich J.E."/>
            <person name="Kurbessoian T."/>
        </authorList>
    </citation>
    <scope>NUCLEOTIDE SEQUENCE</scope>
    <source>
        <strain evidence="3">UHER 2000/2452</strain>
    </source>
</reference>
<dbReference type="GO" id="GO:0030975">
    <property type="term" value="F:thiamine binding"/>
    <property type="evidence" value="ECO:0007669"/>
    <property type="project" value="TreeGrafter"/>
</dbReference>
<name>A0A951UPZ1_9CYAN</name>
<dbReference type="PANTHER" id="PTHR30006:SF2">
    <property type="entry name" value="ABC TRANSPORTER SUBSTRATE-BINDING PROTEIN"/>
    <property type="match status" value="1"/>
</dbReference>
<evidence type="ECO:0000313" key="4">
    <source>
        <dbReference type="Proteomes" id="UP000757435"/>
    </source>
</evidence>
<dbReference type="EMBL" id="JAHHHD010000045">
    <property type="protein sequence ID" value="MBW4661775.1"/>
    <property type="molecule type" value="Genomic_DNA"/>
</dbReference>
<evidence type="ECO:0000313" key="3">
    <source>
        <dbReference type="EMBL" id="MBW4661775.1"/>
    </source>
</evidence>
<dbReference type="PANTHER" id="PTHR30006">
    <property type="entry name" value="THIAMINE-BINDING PERIPLASMIC PROTEIN-RELATED"/>
    <property type="match status" value="1"/>
</dbReference>
<dbReference type="SUPFAM" id="SSF53850">
    <property type="entry name" value="Periplasmic binding protein-like II"/>
    <property type="match status" value="1"/>
</dbReference>
<reference evidence="3" key="2">
    <citation type="journal article" date="2022" name="Microbiol. Resour. Announc.">
        <title>Metagenome Sequencing to Explore Phylogenomics of Terrestrial Cyanobacteria.</title>
        <authorList>
            <person name="Ward R.D."/>
            <person name="Stajich J.E."/>
            <person name="Johansen J.R."/>
            <person name="Huntemann M."/>
            <person name="Clum A."/>
            <person name="Foster B."/>
            <person name="Foster B."/>
            <person name="Roux S."/>
            <person name="Palaniappan K."/>
            <person name="Varghese N."/>
            <person name="Mukherjee S."/>
            <person name="Reddy T.B.K."/>
            <person name="Daum C."/>
            <person name="Copeland A."/>
            <person name="Chen I.A."/>
            <person name="Ivanova N.N."/>
            <person name="Kyrpides N.C."/>
            <person name="Shapiro N."/>
            <person name="Eloe-Fadrosh E.A."/>
            <person name="Pietrasiak N."/>
        </authorList>
    </citation>
    <scope>NUCLEOTIDE SEQUENCE</scope>
    <source>
        <strain evidence="3">UHER 2000/2452</strain>
    </source>
</reference>
<organism evidence="3 4">
    <name type="scientific">Drouetiella hepatica Uher 2000/2452</name>
    <dbReference type="NCBI Taxonomy" id="904376"/>
    <lineage>
        <taxon>Bacteria</taxon>
        <taxon>Bacillati</taxon>
        <taxon>Cyanobacteriota</taxon>
        <taxon>Cyanophyceae</taxon>
        <taxon>Oculatellales</taxon>
        <taxon>Oculatellaceae</taxon>
        <taxon>Drouetiella</taxon>
    </lineage>
</organism>
<dbReference type="GO" id="GO:0030976">
    <property type="term" value="F:thiamine pyrophosphate binding"/>
    <property type="evidence" value="ECO:0007669"/>
    <property type="project" value="TreeGrafter"/>
</dbReference>
<dbReference type="GO" id="GO:0015888">
    <property type="term" value="P:thiamine transport"/>
    <property type="evidence" value="ECO:0007669"/>
    <property type="project" value="TreeGrafter"/>
</dbReference>
<dbReference type="Pfam" id="PF13343">
    <property type="entry name" value="SBP_bac_6"/>
    <property type="match status" value="1"/>
</dbReference>
<dbReference type="Proteomes" id="UP000757435">
    <property type="component" value="Unassembled WGS sequence"/>
</dbReference>
<accession>A0A951UPZ1</accession>
<evidence type="ECO:0000256" key="2">
    <source>
        <dbReference type="SAM" id="MobiDB-lite"/>
    </source>
</evidence>
<protein>
    <submittedName>
        <fullName evidence="3">Extracellular solute-binding protein</fullName>
    </submittedName>
</protein>
<sequence>MRQYPDEAEQYIAKFTASLLRRRSFLKWCAAFSTGALITQVASCTQSTTSTSSPSSSMSPGSNMASGASPTTGELPVTIAMEELIAKAKQEGQLRAYGMPPDWANWKGCFDSLKTKYGITSIYEPEGGLSSAEEVQKFLAEVNKPVGDIADVGILFGPEAKAKGATAAYKVSRWADIPDNLKDPDGHWASNYGGVLAFAVNPKKAGSVPKSWAELLSGNFSNMVAINGDPRQSNSALLAVITAAYANGGSIDDIEKGVDAFAKLKKQGNFTPAKADTAGLQSGEVGIAIKPDFLGLTDRDKFAGNPKIEVVIPEDGAVATSYAQIINRVAPHPYTARLFQEYIFSDEGQLEMLKGYVRPTLIDKLTIPADIKAKLPDAAQYKKVVPAIVDTQKLEAAKKIVTEQWGPKVLGQ</sequence>
<dbReference type="Gene3D" id="3.40.190.10">
    <property type="entry name" value="Periplasmic binding protein-like II"/>
    <property type="match status" value="2"/>
</dbReference>
<proteinExistence type="predicted"/>